<keyword evidence="3" id="KW-0732">Signal</keyword>
<comment type="caution">
    <text evidence="4">The sequence shown here is derived from an EMBL/GenBank/DDBJ whole genome shotgun (WGS) entry which is preliminary data.</text>
</comment>
<reference evidence="4" key="1">
    <citation type="submission" date="2020-10" db="EMBL/GenBank/DDBJ databases">
        <authorList>
            <person name="Gilroy R."/>
        </authorList>
    </citation>
    <scope>NUCLEOTIDE SEQUENCE</scope>
    <source>
        <strain evidence="4">2478</strain>
    </source>
</reference>
<evidence type="ECO:0000256" key="1">
    <source>
        <dbReference type="SAM" id="MobiDB-lite"/>
    </source>
</evidence>
<feature type="transmembrane region" description="Helical" evidence="2">
    <location>
        <begin position="181"/>
        <end position="202"/>
    </location>
</feature>
<sequence>MRIFAYMTAALLCIMPARALASDSTVVSSPHPGIREVSGSFLRPLGQRDSVLVADQLMYGFRLDGVQEGTGFAFPDYSKGFRDSVEVISPWILDTLDFRKGKKGAPGTFSLEGSVVITSFDEGDYLLPPISVLRQTADGTVDTLLFNPQTLEVKTIPVDTAVFQIHDIKGQIRYPLTLKEILPYLIGGWLFAVLVILVVCLVKMRRKGGLSGILRKEPAHIVALRKLDHLRGNKLWAADKQKTFYSGVTDALREYIVSRYGISAMEMTTKEIFDDLRGKDIPADIYEEMKGLFERADFVKFAKYVATDEENASAVPAAVRFVTQTYQSEVEAESENVEGKEKSETSRTDVNI</sequence>
<gene>
    <name evidence="4" type="ORF">IAB80_08655</name>
</gene>
<evidence type="ECO:0000313" key="4">
    <source>
        <dbReference type="EMBL" id="MBO8478939.1"/>
    </source>
</evidence>
<keyword evidence="2" id="KW-1133">Transmembrane helix</keyword>
<dbReference type="Proteomes" id="UP000823771">
    <property type="component" value="Unassembled WGS sequence"/>
</dbReference>
<dbReference type="EMBL" id="JADILZ010000079">
    <property type="protein sequence ID" value="MBO8478939.1"/>
    <property type="molecule type" value="Genomic_DNA"/>
</dbReference>
<feature type="chain" id="PRO_5038637960" description="Protein BatD" evidence="3">
    <location>
        <begin position="22"/>
        <end position="352"/>
    </location>
</feature>
<keyword evidence="2" id="KW-0812">Transmembrane</keyword>
<name>A0A9D9NM92_9BACT</name>
<evidence type="ECO:0000256" key="3">
    <source>
        <dbReference type="SAM" id="SignalP"/>
    </source>
</evidence>
<feature type="region of interest" description="Disordered" evidence="1">
    <location>
        <begin position="331"/>
        <end position="352"/>
    </location>
</feature>
<evidence type="ECO:0008006" key="6">
    <source>
        <dbReference type="Google" id="ProtNLM"/>
    </source>
</evidence>
<accession>A0A9D9NM92</accession>
<keyword evidence="2" id="KW-0472">Membrane</keyword>
<proteinExistence type="predicted"/>
<protein>
    <recommendedName>
        <fullName evidence="6">Protein BatD</fullName>
    </recommendedName>
</protein>
<dbReference type="AlphaFoldDB" id="A0A9D9NM92"/>
<organism evidence="4 5">
    <name type="scientific">Candidatus Cryptobacteroides excrementipullorum</name>
    <dbReference type="NCBI Taxonomy" id="2840761"/>
    <lineage>
        <taxon>Bacteria</taxon>
        <taxon>Pseudomonadati</taxon>
        <taxon>Bacteroidota</taxon>
        <taxon>Bacteroidia</taxon>
        <taxon>Bacteroidales</taxon>
        <taxon>Candidatus Cryptobacteroides</taxon>
    </lineage>
</organism>
<feature type="signal peptide" evidence="3">
    <location>
        <begin position="1"/>
        <end position="21"/>
    </location>
</feature>
<reference evidence="4" key="2">
    <citation type="journal article" date="2021" name="PeerJ">
        <title>Extensive microbial diversity within the chicken gut microbiome revealed by metagenomics and culture.</title>
        <authorList>
            <person name="Gilroy R."/>
            <person name="Ravi A."/>
            <person name="Getino M."/>
            <person name="Pursley I."/>
            <person name="Horton D.L."/>
            <person name="Alikhan N.F."/>
            <person name="Baker D."/>
            <person name="Gharbi K."/>
            <person name="Hall N."/>
            <person name="Watson M."/>
            <person name="Adriaenssens E.M."/>
            <person name="Foster-Nyarko E."/>
            <person name="Jarju S."/>
            <person name="Secka A."/>
            <person name="Antonio M."/>
            <person name="Oren A."/>
            <person name="Chaudhuri R.R."/>
            <person name="La Ragione R."/>
            <person name="Hildebrand F."/>
            <person name="Pallen M.J."/>
        </authorList>
    </citation>
    <scope>NUCLEOTIDE SEQUENCE</scope>
    <source>
        <strain evidence="4">2478</strain>
    </source>
</reference>
<evidence type="ECO:0000256" key="2">
    <source>
        <dbReference type="SAM" id="Phobius"/>
    </source>
</evidence>
<feature type="compositionally biased region" description="Basic and acidic residues" evidence="1">
    <location>
        <begin position="337"/>
        <end position="352"/>
    </location>
</feature>
<evidence type="ECO:0000313" key="5">
    <source>
        <dbReference type="Proteomes" id="UP000823771"/>
    </source>
</evidence>